<dbReference type="SMART" id="SM00382">
    <property type="entry name" value="AAA"/>
    <property type="match status" value="1"/>
</dbReference>
<feature type="domain" description="AAA+ ATPase" evidence="1">
    <location>
        <begin position="18"/>
        <end position="135"/>
    </location>
</feature>
<comment type="caution">
    <text evidence="2">The sequence shown here is derived from an EMBL/GenBank/DDBJ whole genome shotgun (WGS) entry which is preliminary data.</text>
</comment>
<protein>
    <recommendedName>
        <fullName evidence="1">AAA+ ATPase domain-containing protein</fullName>
    </recommendedName>
</protein>
<evidence type="ECO:0000313" key="3">
    <source>
        <dbReference type="Proteomes" id="UP000178184"/>
    </source>
</evidence>
<dbReference type="PANTHER" id="PTHR43566:SF1">
    <property type="entry name" value="AAA+ ATPASE DOMAIN-CONTAINING PROTEIN"/>
    <property type="match status" value="1"/>
</dbReference>
<reference evidence="2 3" key="1">
    <citation type="journal article" date="2016" name="Nat. Commun.">
        <title>Thousands of microbial genomes shed light on interconnected biogeochemical processes in an aquifer system.</title>
        <authorList>
            <person name="Anantharaman K."/>
            <person name="Brown C.T."/>
            <person name="Hug L.A."/>
            <person name="Sharon I."/>
            <person name="Castelle C.J."/>
            <person name="Probst A.J."/>
            <person name="Thomas B.C."/>
            <person name="Singh A."/>
            <person name="Wilkins M.J."/>
            <person name="Karaoz U."/>
            <person name="Brodie E.L."/>
            <person name="Williams K.H."/>
            <person name="Hubbard S.S."/>
            <person name="Banfield J.F."/>
        </authorList>
    </citation>
    <scope>NUCLEOTIDE SEQUENCE [LARGE SCALE GENOMIC DNA]</scope>
</reference>
<dbReference type="STRING" id="1801764.A2903_01935"/>
<organism evidence="2 3">
    <name type="scientific">Candidatus Nomurabacteria bacterium RIFCSPLOWO2_01_FULL_33_17</name>
    <dbReference type="NCBI Taxonomy" id="1801764"/>
    <lineage>
        <taxon>Bacteria</taxon>
        <taxon>Candidatus Nomuraibacteriota</taxon>
    </lineage>
</organism>
<dbReference type="InterPro" id="IPR041682">
    <property type="entry name" value="AAA_14"/>
</dbReference>
<dbReference type="EMBL" id="MFUO01000002">
    <property type="protein sequence ID" value="OGI84314.1"/>
    <property type="molecule type" value="Genomic_DNA"/>
</dbReference>
<sequence>MKYIPRELEKHIKNNLFKGKIIIVYGPRQVGKTTMIKHLVGDMPKVEYYSCDNIETRSKLQDANEKELGDFVHGKKLIIIDEAQLVSDIGLTLKLMHDTYPDVQIIASGSSSFELANKTKEPLTGRSLEYVLLPLSFKEISNYTSIQQADDMLSLGLIYGMYPGILFGEIDRKELLGTIASQYLYKDILKFEGLRMPMVLEKILKVLAVSIGQEVSYEEIANSVDANRKTVETYIGYLEQAFIVYRLSPFSTNIRSQISKKQKILFYDVGMRNAILGLFSDVDVRTDKGGLWENFIITERKKVMQNSRDIFAKQYFLRTYDGQEVDLVEEWEGGLIQAFEIKYTETRLHKEPAIWKKNFPTIPVQIITRKNAKDFLK</sequence>
<dbReference type="InterPro" id="IPR027417">
    <property type="entry name" value="P-loop_NTPase"/>
</dbReference>
<dbReference type="SUPFAM" id="SSF52540">
    <property type="entry name" value="P-loop containing nucleoside triphosphate hydrolases"/>
    <property type="match status" value="1"/>
</dbReference>
<dbReference type="AlphaFoldDB" id="A0A1F6WR65"/>
<dbReference type="PANTHER" id="PTHR43566">
    <property type="entry name" value="CONSERVED PROTEIN"/>
    <property type="match status" value="1"/>
</dbReference>
<dbReference type="Pfam" id="PF13173">
    <property type="entry name" value="AAA_14"/>
    <property type="match status" value="1"/>
</dbReference>
<evidence type="ECO:0000259" key="1">
    <source>
        <dbReference type="SMART" id="SM00382"/>
    </source>
</evidence>
<dbReference type="Proteomes" id="UP000178184">
    <property type="component" value="Unassembled WGS sequence"/>
</dbReference>
<dbReference type="InterPro" id="IPR025420">
    <property type="entry name" value="DUF4143"/>
</dbReference>
<dbReference type="Pfam" id="PF13635">
    <property type="entry name" value="DUF4143"/>
    <property type="match status" value="1"/>
</dbReference>
<dbReference type="InterPro" id="IPR003593">
    <property type="entry name" value="AAA+_ATPase"/>
</dbReference>
<accession>A0A1F6WR65</accession>
<dbReference type="Gene3D" id="3.40.50.300">
    <property type="entry name" value="P-loop containing nucleotide triphosphate hydrolases"/>
    <property type="match status" value="1"/>
</dbReference>
<name>A0A1F6WR65_9BACT</name>
<proteinExistence type="predicted"/>
<gene>
    <name evidence="2" type="ORF">A2903_01935</name>
</gene>
<evidence type="ECO:0000313" key="2">
    <source>
        <dbReference type="EMBL" id="OGI84314.1"/>
    </source>
</evidence>